<reference evidence="1 2" key="1">
    <citation type="submission" date="2018-06" db="EMBL/GenBank/DDBJ databases">
        <authorList>
            <consortium name="Pathogen Informatics"/>
            <person name="Doyle S."/>
        </authorList>
    </citation>
    <scope>NUCLEOTIDE SEQUENCE [LARGE SCALE GENOMIC DNA]</scope>
    <source>
        <strain evidence="1 2">NCTC8684</strain>
    </source>
</reference>
<dbReference type="AlphaFoldDB" id="A0AAX2MH72"/>
<gene>
    <name evidence="1" type="ORF">NCTC8684_04678</name>
</gene>
<organism evidence="1 2">
    <name type="scientific">Chromobacterium violaceum</name>
    <dbReference type="NCBI Taxonomy" id="536"/>
    <lineage>
        <taxon>Bacteria</taxon>
        <taxon>Pseudomonadati</taxon>
        <taxon>Pseudomonadota</taxon>
        <taxon>Betaproteobacteria</taxon>
        <taxon>Neisseriales</taxon>
        <taxon>Chromobacteriaceae</taxon>
        <taxon>Chromobacterium</taxon>
    </lineage>
</organism>
<sequence>MNKPMTATYSPDDDRMRIYARGTLSGPLCAMLEHQGFQLLPEAMVFVSSTGWSLRQEALLLQLCGTIEDDAVWHGDLYLPYIGHMPYRDLPPGTGPWYDPRYWQVRAATLAGRQHPEEKVLQPLRLARIPLLRRQIASLPAGLEDEETGPPRGWSNQRLTLYRLKLQLSYCLRFQQEARQAA</sequence>
<evidence type="ECO:0000313" key="2">
    <source>
        <dbReference type="Proteomes" id="UP000254029"/>
    </source>
</evidence>
<comment type="caution">
    <text evidence="1">The sequence shown here is derived from an EMBL/GenBank/DDBJ whole genome shotgun (WGS) entry which is preliminary data.</text>
</comment>
<protein>
    <submittedName>
        <fullName evidence="1">Uncharacterized protein</fullName>
    </submittedName>
</protein>
<evidence type="ECO:0000313" key="1">
    <source>
        <dbReference type="EMBL" id="SUY93541.1"/>
    </source>
</evidence>
<proteinExistence type="predicted"/>
<name>A0AAX2MH72_CHRVL</name>
<dbReference type="EMBL" id="UIGR01000003">
    <property type="protein sequence ID" value="SUY93541.1"/>
    <property type="molecule type" value="Genomic_DNA"/>
</dbReference>
<dbReference type="Proteomes" id="UP000254029">
    <property type="component" value="Unassembled WGS sequence"/>
</dbReference>
<accession>A0AAX2MH72</accession>
<dbReference type="RefSeq" id="WP_011137485.1">
    <property type="nucleotide sequence ID" value="NZ_CP024028.1"/>
</dbReference>